<dbReference type="HOGENOM" id="CLU_3075634_0_0_4"/>
<evidence type="ECO:0000256" key="1">
    <source>
        <dbReference type="SAM" id="MobiDB-lite"/>
    </source>
</evidence>
<comment type="caution">
    <text evidence="2">The sequence shown here is derived from an EMBL/GenBank/DDBJ whole genome shotgun (WGS) entry which is preliminary data.</text>
</comment>
<gene>
    <name evidence="2" type="ORF">HMPREF0004_4677</name>
</gene>
<evidence type="ECO:0000313" key="2">
    <source>
        <dbReference type="EMBL" id="EFF73969.1"/>
    </source>
</evidence>
<dbReference type="Proteomes" id="UP000004510">
    <property type="component" value="Unassembled WGS sequence"/>
</dbReference>
<sequence length="52" mass="6146">MIAAARRGGRRPPLRSPRFFFDEVFLTTRGSRPANTSSNKQKPWTWRCRRKP</sequence>
<proteinExistence type="predicted"/>
<reference evidence="3" key="1">
    <citation type="submission" date="2010-03" db="EMBL/GenBank/DDBJ databases">
        <title>Complete sequence of Mobiluncus curtisii ATCC 43063.</title>
        <authorList>
            <person name="Muzny D."/>
            <person name="Qin X."/>
            <person name="Deng J."/>
            <person name="Jiang H."/>
            <person name="Liu Y."/>
            <person name="Qu J."/>
            <person name="Song X.-Z."/>
            <person name="Zhang L."/>
            <person name="Thornton R."/>
            <person name="Coyle M."/>
            <person name="Francisco L."/>
            <person name="Jackson L."/>
            <person name="Javaid M."/>
            <person name="Korchina V."/>
            <person name="Kovar C."/>
            <person name="Mata R."/>
            <person name="Mathew T."/>
            <person name="Ngo R."/>
            <person name="Nguyen L."/>
            <person name="Nguyen N."/>
            <person name="Okwuonu G."/>
            <person name="Ongeri F."/>
            <person name="Pham C."/>
            <person name="Simmons D."/>
            <person name="Wilczek-Boney K."/>
            <person name="Hale W."/>
            <person name="Jakkamsetti A."/>
            <person name="Pham P."/>
            <person name="Ruth R."/>
            <person name="San Lucas F."/>
            <person name="Warren J."/>
            <person name="Zhang J."/>
            <person name="Zhao Z."/>
            <person name="Zhou C."/>
            <person name="Zhu D."/>
            <person name="Lee S."/>
            <person name="Bess C."/>
            <person name="Blankenburg K."/>
            <person name="Forbes L."/>
            <person name="Fu Q."/>
            <person name="Gubbala S."/>
            <person name="Hirani K."/>
            <person name="Jayaseelan J.C."/>
            <person name="Lara F."/>
            <person name="Munidasa M."/>
            <person name="Palculict T."/>
            <person name="Patil S."/>
            <person name="Pu L.-L."/>
            <person name="Saada N."/>
            <person name="Tang L."/>
            <person name="Weissenberger G."/>
            <person name="Zhu Y."/>
            <person name="Hemphill L."/>
            <person name="Shang Y."/>
            <person name="Youmans B."/>
            <person name="Ayvaz T."/>
            <person name="Ross M."/>
            <person name="Santibanez J."/>
            <person name="Aqrawi P."/>
            <person name="Gross S."/>
            <person name="Joshi V."/>
            <person name="Fowler G."/>
            <person name="Nazareth L."/>
            <person name="Reid J."/>
            <person name="Worley K."/>
            <person name="Petrosino J."/>
            <person name="Highlander S."/>
            <person name="Gibbs R."/>
            <person name="Gibbs R."/>
        </authorList>
    </citation>
    <scope>NUCLEOTIDE SEQUENCE [LARGE SCALE GENOMIC DNA]</scope>
    <source>
        <strain evidence="3">ATCC 43553</strain>
    </source>
</reference>
<name>D4XGT0_9BURK</name>
<dbReference type="AlphaFoldDB" id="D4XGT0"/>
<organism evidence="2 3">
    <name type="scientific">Achromobacter piechaudii ATCC 43553</name>
    <dbReference type="NCBI Taxonomy" id="742159"/>
    <lineage>
        <taxon>Bacteria</taxon>
        <taxon>Pseudomonadati</taxon>
        <taxon>Pseudomonadota</taxon>
        <taxon>Betaproteobacteria</taxon>
        <taxon>Burkholderiales</taxon>
        <taxon>Alcaligenaceae</taxon>
        <taxon>Achromobacter</taxon>
    </lineage>
</organism>
<protein>
    <submittedName>
        <fullName evidence="2">Uncharacterized protein</fullName>
    </submittedName>
</protein>
<accession>D4XGT0</accession>
<feature type="compositionally biased region" description="Polar residues" evidence="1">
    <location>
        <begin position="30"/>
        <end position="42"/>
    </location>
</feature>
<evidence type="ECO:0000313" key="3">
    <source>
        <dbReference type="Proteomes" id="UP000004510"/>
    </source>
</evidence>
<dbReference type="EMBL" id="ADMS01000107">
    <property type="protein sequence ID" value="EFF73969.1"/>
    <property type="molecule type" value="Genomic_DNA"/>
</dbReference>
<feature type="region of interest" description="Disordered" evidence="1">
    <location>
        <begin position="30"/>
        <end position="52"/>
    </location>
</feature>